<evidence type="ECO:0000313" key="4">
    <source>
        <dbReference type="Proteomes" id="UP000183339"/>
    </source>
</evidence>
<name>A0A1I0ALG5_9PROT</name>
<evidence type="ECO:0000259" key="2">
    <source>
        <dbReference type="Pfam" id="PF07589"/>
    </source>
</evidence>
<dbReference type="NCBIfam" id="TIGR02595">
    <property type="entry name" value="PEP_CTERM"/>
    <property type="match status" value="1"/>
</dbReference>
<feature type="chain" id="PRO_5010354300" evidence="1">
    <location>
        <begin position="28"/>
        <end position="241"/>
    </location>
</feature>
<sequence>MNTKLLRRLSSLAIIATSLTFTVPAAAYTFRDDPSSAWGGDSLTTPHTNGNVYTVENLLVQNTTANSLPELNFTIPFAWQKVGETYLPMEWRNDLNGWYTSNFNNTGTSLTVKLTSPVANTVAMGELADLSGSQQLPLTEPCFSGSPSCQSGVGQPPETRNTTDLIPVFSLGSFAPNEAKHFDVSFTYTFGDNRGGTDGATTSFFGYTVSPIPEPETYAMFLAGLGMMAFMGRGRKAWMAS</sequence>
<organism evidence="3 4">
    <name type="scientific">Nitrosospira multiformis</name>
    <dbReference type="NCBI Taxonomy" id="1231"/>
    <lineage>
        <taxon>Bacteria</taxon>
        <taxon>Pseudomonadati</taxon>
        <taxon>Pseudomonadota</taxon>
        <taxon>Betaproteobacteria</taxon>
        <taxon>Nitrosomonadales</taxon>
        <taxon>Nitrosomonadaceae</taxon>
        <taxon>Nitrosospira</taxon>
    </lineage>
</organism>
<evidence type="ECO:0000313" key="3">
    <source>
        <dbReference type="EMBL" id="SES95125.1"/>
    </source>
</evidence>
<keyword evidence="1" id="KW-0732">Signal</keyword>
<dbReference type="Proteomes" id="UP000183339">
    <property type="component" value="Unassembled WGS sequence"/>
</dbReference>
<proteinExistence type="predicted"/>
<evidence type="ECO:0000256" key="1">
    <source>
        <dbReference type="SAM" id="SignalP"/>
    </source>
</evidence>
<protein>
    <submittedName>
        <fullName evidence="3">PEP-CTERM protein-sorting domain-containing protein</fullName>
    </submittedName>
</protein>
<dbReference type="InterPro" id="IPR013424">
    <property type="entry name" value="Ice-binding_C"/>
</dbReference>
<feature type="domain" description="Ice-binding protein C-terminal" evidence="2">
    <location>
        <begin position="211"/>
        <end position="236"/>
    </location>
</feature>
<dbReference type="Pfam" id="PF07589">
    <property type="entry name" value="PEP-CTERM"/>
    <property type="match status" value="1"/>
</dbReference>
<accession>A0A1I0ALG5</accession>
<dbReference type="AlphaFoldDB" id="A0A1I0ALG5"/>
<gene>
    <name evidence="3" type="ORF">SAMN05216412_102303</name>
</gene>
<feature type="signal peptide" evidence="1">
    <location>
        <begin position="1"/>
        <end position="27"/>
    </location>
</feature>
<dbReference type="RefSeq" id="WP_074705271.1">
    <property type="nucleotide sequence ID" value="NZ_FOHI01000002.1"/>
</dbReference>
<reference evidence="3 4" key="1">
    <citation type="submission" date="2016-10" db="EMBL/GenBank/DDBJ databases">
        <authorList>
            <person name="de Groot N.N."/>
        </authorList>
    </citation>
    <scope>NUCLEOTIDE SEQUENCE [LARGE SCALE GENOMIC DNA]</scope>
    <source>
        <strain evidence="3 4">Nl7</strain>
    </source>
</reference>
<dbReference type="EMBL" id="FOHI01000002">
    <property type="protein sequence ID" value="SES95125.1"/>
    <property type="molecule type" value="Genomic_DNA"/>
</dbReference>